<dbReference type="PANTHER" id="PTHR43638">
    <property type="entry name" value="OXIDOREDUCTASE, ALDO/KETO REDUCTASE FAMILY PROTEIN"/>
    <property type="match status" value="1"/>
</dbReference>
<dbReference type="InterPro" id="IPR023210">
    <property type="entry name" value="NADP_OxRdtase_dom"/>
</dbReference>
<dbReference type="PIRSF" id="PIRSF000097">
    <property type="entry name" value="AKR"/>
    <property type="match status" value="1"/>
</dbReference>
<feature type="site" description="Lowers pKa of active site Tyr" evidence="3">
    <location>
        <position position="81"/>
    </location>
</feature>
<dbReference type="InterPro" id="IPR036812">
    <property type="entry name" value="NAD(P)_OxRdtase_dom_sf"/>
</dbReference>
<sequence length="285" mass="31590">MNIKTITLAVGDIVPALGQGTWYLGDDPARRAQEVSALRTGMGAGMRLIDTAEMYGDGRSEKLVGEAIAAAPREELFLVSKVLPENAGENHIFQCCDATMNRMGVDYLDLYLLHWRGSVPLAETVRCLEQLKELGKIKNWGVSNFDIGDMEELWRIPGGRNCQVNQVLYHMGSRGIEYSLLPWMREHRVALMAYCPLAQGGALRRGLLTDPAVLAVAEKHRATPIQVLLAWCIRDGHTIAIPRTGHPDHTLENAGANALLLDEEDLALIDRQYAPPTRKMPLDEQ</sequence>
<dbReference type="GO" id="GO:0016491">
    <property type="term" value="F:oxidoreductase activity"/>
    <property type="evidence" value="ECO:0007669"/>
    <property type="project" value="InterPro"/>
</dbReference>
<name>A0A8J6M5W8_9FIRM</name>
<reference evidence="5" key="1">
    <citation type="submission" date="2020-08" db="EMBL/GenBank/DDBJ databases">
        <title>Genome public.</title>
        <authorList>
            <person name="Liu C."/>
            <person name="Sun Q."/>
        </authorList>
    </citation>
    <scope>NUCLEOTIDE SEQUENCE</scope>
    <source>
        <strain evidence="5">BX5</strain>
    </source>
</reference>
<proteinExistence type="predicted"/>
<evidence type="ECO:0000313" key="6">
    <source>
        <dbReference type="Proteomes" id="UP000602260"/>
    </source>
</evidence>
<dbReference type="InterPro" id="IPR020471">
    <property type="entry name" value="AKR"/>
</dbReference>
<keyword evidence="6" id="KW-1185">Reference proteome</keyword>
<feature type="domain" description="NADP-dependent oxidoreductase" evidence="4">
    <location>
        <begin position="17"/>
        <end position="271"/>
    </location>
</feature>
<dbReference type="RefSeq" id="WP_186878723.1">
    <property type="nucleotide sequence ID" value="NZ_JACOPN010000006.1"/>
</dbReference>
<dbReference type="SUPFAM" id="SSF51430">
    <property type="entry name" value="NAD(P)-linked oxidoreductase"/>
    <property type="match status" value="1"/>
</dbReference>
<dbReference type="PRINTS" id="PR00069">
    <property type="entry name" value="ALDKETRDTASE"/>
</dbReference>
<protein>
    <submittedName>
        <fullName evidence="5">Aldo/keto reductase</fullName>
    </submittedName>
</protein>
<dbReference type="CDD" id="cd19138">
    <property type="entry name" value="AKR_YeaE"/>
    <property type="match status" value="1"/>
</dbReference>
<feature type="binding site" evidence="2">
    <location>
        <position position="114"/>
    </location>
    <ligand>
        <name>substrate</name>
    </ligand>
</feature>
<evidence type="ECO:0000256" key="1">
    <source>
        <dbReference type="PIRSR" id="PIRSR000097-1"/>
    </source>
</evidence>
<dbReference type="Gene3D" id="3.20.20.100">
    <property type="entry name" value="NADP-dependent oxidoreductase domain"/>
    <property type="match status" value="1"/>
</dbReference>
<accession>A0A8J6M5W8</accession>
<gene>
    <name evidence="5" type="ORF">H8S55_09135</name>
</gene>
<evidence type="ECO:0000313" key="5">
    <source>
        <dbReference type="EMBL" id="MBC5717481.1"/>
    </source>
</evidence>
<dbReference type="PANTHER" id="PTHR43638:SF3">
    <property type="entry name" value="ALDEHYDE REDUCTASE"/>
    <property type="match status" value="1"/>
</dbReference>
<organism evidence="5 6">
    <name type="scientific">Flintibacter faecis</name>
    <dbReference type="NCBI Taxonomy" id="2763047"/>
    <lineage>
        <taxon>Bacteria</taxon>
        <taxon>Bacillati</taxon>
        <taxon>Bacillota</taxon>
        <taxon>Clostridia</taxon>
        <taxon>Eubacteriales</taxon>
        <taxon>Flintibacter</taxon>
    </lineage>
</organism>
<dbReference type="Pfam" id="PF00248">
    <property type="entry name" value="Aldo_ket_red"/>
    <property type="match status" value="1"/>
</dbReference>
<evidence type="ECO:0000256" key="3">
    <source>
        <dbReference type="PIRSR" id="PIRSR000097-3"/>
    </source>
</evidence>
<evidence type="ECO:0000259" key="4">
    <source>
        <dbReference type="Pfam" id="PF00248"/>
    </source>
</evidence>
<comment type="caution">
    <text evidence="5">The sequence shown here is derived from an EMBL/GenBank/DDBJ whole genome shotgun (WGS) entry which is preliminary data.</text>
</comment>
<feature type="active site" description="Proton donor" evidence="1">
    <location>
        <position position="55"/>
    </location>
</feature>
<dbReference type="Proteomes" id="UP000602260">
    <property type="component" value="Unassembled WGS sequence"/>
</dbReference>
<evidence type="ECO:0000256" key="2">
    <source>
        <dbReference type="PIRSR" id="PIRSR000097-2"/>
    </source>
</evidence>
<dbReference type="EMBL" id="JACOPN010000006">
    <property type="protein sequence ID" value="MBC5717481.1"/>
    <property type="molecule type" value="Genomic_DNA"/>
</dbReference>
<dbReference type="AlphaFoldDB" id="A0A8J6M5W8"/>